<feature type="signal peptide" evidence="4">
    <location>
        <begin position="1"/>
        <end position="26"/>
    </location>
</feature>
<dbReference type="SUPFAM" id="SSF53822">
    <property type="entry name" value="Periplasmic binding protein-like I"/>
    <property type="match status" value="1"/>
</dbReference>
<evidence type="ECO:0000256" key="2">
    <source>
        <dbReference type="ARBA" id="ARBA00022729"/>
    </source>
</evidence>
<accession>A0AB37Z8S2</accession>
<evidence type="ECO:0000256" key="1">
    <source>
        <dbReference type="ARBA" id="ARBA00010062"/>
    </source>
</evidence>
<evidence type="ECO:0000313" key="6">
    <source>
        <dbReference type="EMBL" id="SCW65865.1"/>
    </source>
</evidence>
<name>A0AB37Z8S2_9PSED</name>
<evidence type="ECO:0000256" key="3">
    <source>
        <dbReference type="SAM" id="MobiDB-lite"/>
    </source>
</evidence>
<organism evidence="6 7">
    <name type="scientific">Pseudomonas peli</name>
    <dbReference type="NCBI Taxonomy" id="592361"/>
    <lineage>
        <taxon>Bacteria</taxon>
        <taxon>Pseudomonadati</taxon>
        <taxon>Pseudomonadota</taxon>
        <taxon>Gammaproteobacteria</taxon>
        <taxon>Pseudomonadales</taxon>
        <taxon>Pseudomonadaceae</taxon>
        <taxon>Pseudomonas</taxon>
    </lineage>
</organism>
<dbReference type="InterPro" id="IPR028081">
    <property type="entry name" value="Leu-bd"/>
</dbReference>
<keyword evidence="2 4" id="KW-0732">Signal</keyword>
<dbReference type="PANTHER" id="PTHR30483">
    <property type="entry name" value="LEUCINE-SPECIFIC-BINDING PROTEIN"/>
    <property type="match status" value="1"/>
</dbReference>
<gene>
    <name evidence="6" type="ORF">SAMN05216370_2555</name>
</gene>
<evidence type="ECO:0000259" key="5">
    <source>
        <dbReference type="Pfam" id="PF13458"/>
    </source>
</evidence>
<evidence type="ECO:0000256" key="4">
    <source>
        <dbReference type="SAM" id="SignalP"/>
    </source>
</evidence>
<reference evidence="6 7" key="1">
    <citation type="submission" date="2016-10" db="EMBL/GenBank/DDBJ databases">
        <authorList>
            <person name="Varghese N."/>
            <person name="Submissions S."/>
        </authorList>
    </citation>
    <scope>NUCLEOTIDE SEQUENCE [LARGE SCALE GENOMIC DNA]</scope>
    <source>
        <strain evidence="6 7">DSM 17833</strain>
    </source>
</reference>
<feature type="domain" description="Leucine-binding protein" evidence="5">
    <location>
        <begin position="28"/>
        <end position="374"/>
    </location>
</feature>
<protein>
    <submittedName>
        <fullName evidence="6">Amino acid/amide ABC transporter substrate-binding protein, HAAT family</fullName>
    </submittedName>
</protein>
<comment type="similarity">
    <text evidence="1">Belongs to the leucine-binding protein family.</text>
</comment>
<dbReference type="AlphaFoldDB" id="A0AB37Z8S2"/>
<dbReference type="InterPro" id="IPR028082">
    <property type="entry name" value="Peripla_BP_I"/>
</dbReference>
<feature type="region of interest" description="Disordered" evidence="3">
    <location>
        <begin position="398"/>
        <end position="417"/>
    </location>
</feature>
<sequence>MGRTTPLSHLLLSCLLLVDLGNLAQAEPIKIGLNYPRTGNYKDEGLELRRGALLAVDEINQAGGVLGKPLELLSKNTSSQADKAVSNVDYFANQDARMVFGGATSEEAIAAGQRARERGLLYFATLSYANEVTGLAGHRYLFRESNSAWMSARVLGEYLSWHMPRQRYHYIIVDDAWGRSMENALRLATNSTDRARHGRTALPSGLVRREQYLAALNKAARSEADILVLVLLGENLQRSMRMVHNMGLKQRTQIIVPNLTKSVVQQAGPLVMEGVIGTEAWTWNLPSQDNIAQGQQFVERYISDYQEYPGSTSASAYSIVKQWADAVQRTQSLDSERLISTLEDHSYQLLKGQQQWRAFDHQNVQSIYAVRVRKRDDVMLDPFKQHYFDIIHHMDGDQAAPSQDEWQQERGEELQLR</sequence>
<dbReference type="EMBL" id="FMTL01000002">
    <property type="protein sequence ID" value="SCW65865.1"/>
    <property type="molecule type" value="Genomic_DNA"/>
</dbReference>
<dbReference type="Gene3D" id="3.40.50.2300">
    <property type="match status" value="2"/>
</dbReference>
<dbReference type="Proteomes" id="UP000242418">
    <property type="component" value="Unassembled WGS sequence"/>
</dbReference>
<feature type="chain" id="PRO_5044332361" evidence="4">
    <location>
        <begin position="27"/>
        <end position="417"/>
    </location>
</feature>
<dbReference type="PANTHER" id="PTHR30483:SF6">
    <property type="entry name" value="PERIPLASMIC BINDING PROTEIN OF ABC TRANSPORTER FOR NATURAL AMINO ACIDS"/>
    <property type="match status" value="1"/>
</dbReference>
<comment type="caution">
    <text evidence="6">The sequence shown here is derived from an EMBL/GenBank/DDBJ whole genome shotgun (WGS) entry which is preliminary data.</text>
</comment>
<keyword evidence="7" id="KW-1185">Reference proteome</keyword>
<proteinExistence type="inferred from homology"/>
<dbReference type="Pfam" id="PF13458">
    <property type="entry name" value="Peripla_BP_6"/>
    <property type="match status" value="1"/>
</dbReference>
<evidence type="ECO:0000313" key="7">
    <source>
        <dbReference type="Proteomes" id="UP000242418"/>
    </source>
</evidence>
<dbReference type="InterPro" id="IPR051010">
    <property type="entry name" value="BCAA_transport"/>
</dbReference>
<feature type="compositionally biased region" description="Basic and acidic residues" evidence="3">
    <location>
        <begin position="407"/>
        <end position="417"/>
    </location>
</feature>
<dbReference type="RefSeq" id="WP_090252820.1">
    <property type="nucleotide sequence ID" value="NZ_FMTL01000002.1"/>
</dbReference>